<dbReference type="GeneID" id="64659545"/>
<evidence type="ECO:0000256" key="2">
    <source>
        <dbReference type="ARBA" id="ARBA00022857"/>
    </source>
</evidence>
<organism evidence="5 6">
    <name type="scientific">Suillus fuscotomentosus</name>
    <dbReference type="NCBI Taxonomy" id="1912939"/>
    <lineage>
        <taxon>Eukaryota</taxon>
        <taxon>Fungi</taxon>
        <taxon>Dikarya</taxon>
        <taxon>Basidiomycota</taxon>
        <taxon>Agaricomycotina</taxon>
        <taxon>Agaricomycetes</taxon>
        <taxon>Agaricomycetidae</taxon>
        <taxon>Boletales</taxon>
        <taxon>Suillineae</taxon>
        <taxon>Suillaceae</taxon>
        <taxon>Suillus</taxon>
    </lineage>
</organism>
<evidence type="ECO:0000313" key="5">
    <source>
        <dbReference type="EMBL" id="KAG1906913.1"/>
    </source>
</evidence>
<dbReference type="GO" id="GO:0016491">
    <property type="term" value="F:oxidoreductase activity"/>
    <property type="evidence" value="ECO:0007669"/>
    <property type="project" value="UniProtKB-KW"/>
</dbReference>
<comment type="similarity">
    <text evidence="1 4">Belongs to the short-chain dehydrogenases/reductases (SDR) family.</text>
</comment>
<dbReference type="RefSeq" id="XP_041232488.1">
    <property type="nucleotide sequence ID" value="XM_041365247.1"/>
</dbReference>
<dbReference type="InterPro" id="IPR002347">
    <property type="entry name" value="SDR_fam"/>
</dbReference>
<protein>
    <submittedName>
        <fullName evidence="5">NAD(P)-binding protein</fullName>
    </submittedName>
</protein>
<dbReference type="PANTHER" id="PTHR43618:SF4">
    <property type="entry name" value="SHORT CHAIN DEHYDROGENASE_REDUCTASE FAMILY (AFU_ORTHOLOGUE AFUA_7G04540)"/>
    <property type="match status" value="1"/>
</dbReference>
<dbReference type="Pfam" id="PF00106">
    <property type="entry name" value="adh_short"/>
    <property type="match status" value="1"/>
</dbReference>
<accession>A0AAD4HS20</accession>
<dbReference type="PRINTS" id="PR00080">
    <property type="entry name" value="SDRFAMILY"/>
</dbReference>
<dbReference type="SUPFAM" id="SSF51735">
    <property type="entry name" value="NAD(P)-binding Rossmann-fold domains"/>
    <property type="match status" value="1"/>
</dbReference>
<comment type="caution">
    <text evidence="5">The sequence shown here is derived from an EMBL/GenBank/DDBJ whole genome shotgun (WGS) entry which is preliminary data.</text>
</comment>
<name>A0AAD4HS20_9AGAM</name>
<dbReference type="AlphaFoldDB" id="A0AAD4HS20"/>
<evidence type="ECO:0000256" key="4">
    <source>
        <dbReference type="RuleBase" id="RU000363"/>
    </source>
</evidence>
<dbReference type="CDD" id="cd05233">
    <property type="entry name" value="SDR_c"/>
    <property type="match status" value="1"/>
</dbReference>
<keyword evidence="6" id="KW-1185">Reference proteome</keyword>
<keyword evidence="3" id="KW-0560">Oxidoreductase</keyword>
<dbReference type="Proteomes" id="UP001195769">
    <property type="component" value="Unassembled WGS sequence"/>
</dbReference>
<sequence>MFVKIAKFVTKNLFNVEGWICVVSGSGTGLMIAQAFANNGAKVYITSCRQASLKHTIAHPKGKLIPVTCDEIDKQEDHIDLLVNNAGISEESKEWFRGDFEDRDSNFNWENVYRTNINCFFTITAFFPLLNATSFGKSHTHWLYHEYYLSPYKYSVSKAAAIRLSTLLAQEFRMVAGQVRTMARRKQYTDRPGRGEDITQAALMLACNQYPYGQTLAIDGRYLLEHPCFTL</sequence>
<dbReference type="Gene3D" id="3.40.50.720">
    <property type="entry name" value="NAD(P)-binding Rossmann-like Domain"/>
    <property type="match status" value="1"/>
</dbReference>
<evidence type="ECO:0000313" key="6">
    <source>
        <dbReference type="Proteomes" id="UP001195769"/>
    </source>
</evidence>
<dbReference type="InterPro" id="IPR052178">
    <property type="entry name" value="Sec_Metab_Biosynth_SDR"/>
</dbReference>
<dbReference type="PANTHER" id="PTHR43618">
    <property type="entry name" value="7-ALPHA-HYDROXYSTEROID DEHYDROGENASE"/>
    <property type="match status" value="1"/>
</dbReference>
<evidence type="ECO:0000256" key="3">
    <source>
        <dbReference type="ARBA" id="ARBA00023002"/>
    </source>
</evidence>
<proteinExistence type="inferred from homology"/>
<dbReference type="PRINTS" id="PR00081">
    <property type="entry name" value="GDHRDH"/>
</dbReference>
<evidence type="ECO:0000256" key="1">
    <source>
        <dbReference type="ARBA" id="ARBA00006484"/>
    </source>
</evidence>
<reference evidence="5" key="1">
    <citation type="journal article" date="2020" name="New Phytol.">
        <title>Comparative genomics reveals dynamic genome evolution in host specialist ectomycorrhizal fungi.</title>
        <authorList>
            <person name="Lofgren L.A."/>
            <person name="Nguyen N.H."/>
            <person name="Vilgalys R."/>
            <person name="Ruytinx J."/>
            <person name="Liao H.L."/>
            <person name="Branco S."/>
            <person name="Kuo A."/>
            <person name="LaButti K."/>
            <person name="Lipzen A."/>
            <person name="Andreopoulos W."/>
            <person name="Pangilinan J."/>
            <person name="Riley R."/>
            <person name="Hundley H."/>
            <person name="Na H."/>
            <person name="Barry K."/>
            <person name="Grigoriev I.V."/>
            <person name="Stajich J.E."/>
            <person name="Kennedy P.G."/>
        </authorList>
    </citation>
    <scope>NUCLEOTIDE SEQUENCE</scope>
    <source>
        <strain evidence="5">FC203</strain>
    </source>
</reference>
<keyword evidence="2" id="KW-0521">NADP</keyword>
<gene>
    <name evidence="5" type="ORF">F5891DRAFT_1161064</name>
</gene>
<dbReference type="EMBL" id="JABBWK010000003">
    <property type="protein sequence ID" value="KAG1906913.1"/>
    <property type="molecule type" value="Genomic_DNA"/>
</dbReference>
<dbReference type="InterPro" id="IPR036291">
    <property type="entry name" value="NAD(P)-bd_dom_sf"/>
</dbReference>